<proteinExistence type="predicted"/>
<name>A0A8K0KW24_LADFU</name>
<dbReference type="AlphaFoldDB" id="A0A8K0KW24"/>
<reference evidence="2" key="2">
    <citation type="submission" date="2017-10" db="EMBL/GenBank/DDBJ databases">
        <title>Ladona fulva Genome sequencing and assembly.</title>
        <authorList>
            <person name="Murali S."/>
            <person name="Richards S."/>
            <person name="Bandaranaike D."/>
            <person name="Bellair M."/>
            <person name="Blankenburg K."/>
            <person name="Chao H."/>
            <person name="Dinh H."/>
            <person name="Doddapaneni H."/>
            <person name="Dugan-Rocha S."/>
            <person name="Elkadiri S."/>
            <person name="Gnanaolivu R."/>
            <person name="Hernandez B."/>
            <person name="Skinner E."/>
            <person name="Javaid M."/>
            <person name="Lee S."/>
            <person name="Li M."/>
            <person name="Ming W."/>
            <person name="Munidasa M."/>
            <person name="Muniz J."/>
            <person name="Nguyen L."/>
            <person name="Hughes D."/>
            <person name="Osuji N."/>
            <person name="Pu L.-L."/>
            <person name="Puazo M."/>
            <person name="Qu C."/>
            <person name="Quiroz J."/>
            <person name="Raj R."/>
            <person name="Weissenberger G."/>
            <person name="Xin Y."/>
            <person name="Zou X."/>
            <person name="Han Y."/>
            <person name="Worley K."/>
            <person name="Muzny D."/>
            <person name="Gibbs R."/>
        </authorList>
    </citation>
    <scope>NUCLEOTIDE SEQUENCE</scope>
    <source>
        <strain evidence="2">Sampled in the wild</strain>
    </source>
</reference>
<gene>
    <name evidence="2" type="ORF">J437_LFUL018793</name>
</gene>
<accession>A0A8K0KW24</accession>
<dbReference type="OrthoDB" id="10071528at2759"/>
<dbReference type="Proteomes" id="UP000792457">
    <property type="component" value="Unassembled WGS sequence"/>
</dbReference>
<evidence type="ECO:0000313" key="3">
    <source>
        <dbReference type="Proteomes" id="UP000792457"/>
    </source>
</evidence>
<sequence length="264" mass="29926">MLQILEKQGIISHVNQCKSVIKKWTNVRDSFNKCKKRYKASLELGCGRQPTSRYVYGQQLQFLKKTTEGRPTEDTMSVDNKEPSKADGDDDLLTKESDDFKRPIKNVKKYKCEMGLKDAARGNGGRQGWEAQGVRVKNSDLVRAPENPYFGKPRPIKGPSGVFECRGSSEKLGAAPDAPECRDRQRLRDAIQVETLLEELSMPPPPVVSMLRAIPKRDWHPLTLGMMPSWVLCRLDSPQEPNLQAPPEPLRLHYPPSRLSPHWP</sequence>
<dbReference type="EMBL" id="KZ309550">
    <property type="protein sequence ID" value="KAG8239203.1"/>
    <property type="molecule type" value="Genomic_DNA"/>
</dbReference>
<evidence type="ECO:0000256" key="1">
    <source>
        <dbReference type="SAM" id="MobiDB-lite"/>
    </source>
</evidence>
<organism evidence="2 3">
    <name type="scientific">Ladona fulva</name>
    <name type="common">Scarce chaser dragonfly</name>
    <name type="synonym">Libellula fulva</name>
    <dbReference type="NCBI Taxonomy" id="123851"/>
    <lineage>
        <taxon>Eukaryota</taxon>
        <taxon>Metazoa</taxon>
        <taxon>Ecdysozoa</taxon>
        <taxon>Arthropoda</taxon>
        <taxon>Hexapoda</taxon>
        <taxon>Insecta</taxon>
        <taxon>Pterygota</taxon>
        <taxon>Palaeoptera</taxon>
        <taxon>Odonata</taxon>
        <taxon>Epiprocta</taxon>
        <taxon>Anisoptera</taxon>
        <taxon>Libelluloidea</taxon>
        <taxon>Libellulidae</taxon>
        <taxon>Ladona</taxon>
    </lineage>
</organism>
<comment type="caution">
    <text evidence="2">The sequence shown here is derived from an EMBL/GenBank/DDBJ whole genome shotgun (WGS) entry which is preliminary data.</text>
</comment>
<evidence type="ECO:0000313" key="2">
    <source>
        <dbReference type="EMBL" id="KAG8239203.1"/>
    </source>
</evidence>
<reference evidence="2" key="1">
    <citation type="submission" date="2013-04" db="EMBL/GenBank/DDBJ databases">
        <authorList>
            <person name="Qu J."/>
            <person name="Murali S.C."/>
            <person name="Bandaranaike D."/>
            <person name="Bellair M."/>
            <person name="Blankenburg K."/>
            <person name="Chao H."/>
            <person name="Dinh H."/>
            <person name="Doddapaneni H."/>
            <person name="Downs B."/>
            <person name="Dugan-Rocha S."/>
            <person name="Elkadiri S."/>
            <person name="Gnanaolivu R.D."/>
            <person name="Hernandez B."/>
            <person name="Javaid M."/>
            <person name="Jayaseelan J.C."/>
            <person name="Lee S."/>
            <person name="Li M."/>
            <person name="Ming W."/>
            <person name="Munidasa M."/>
            <person name="Muniz J."/>
            <person name="Nguyen L."/>
            <person name="Ongeri F."/>
            <person name="Osuji N."/>
            <person name="Pu L.-L."/>
            <person name="Puazo M."/>
            <person name="Qu C."/>
            <person name="Quiroz J."/>
            <person name="Raj R."/>
            <person name="Weissenberger G."/>
            <person name="Xin Y."/>
            <person name="Zou X."/>
            <person name="Han Y."/>
            <person name="Richards S."/>
            <person name="Worley K."/>
            <person name="Muzny D."/>
            <person name="Gibbs R."/>
        </authorList>
    </citation>
    <scope>NUCLEOTIDE SEQUENCE</scope>
    <source>
        <strain evidence="2">Sampled in the wild</strain>
    </source>
</reference>
<feature type="region of interest" description="Disordered" evidence="1">
    <location>
        <begin position="65"/>
        <end position="98"/>
    </location>
</feature>
<keyword evidence="3" id="KW-1185">Reference proteome</keyword>
<feature type="region of interest" description="Disordered" evidence="1">
    <location>
        <begin position="242"/>
        <end position="264"/>
    </location>
</feature>
<protein>
    <submittedName>
        <fullName evidence="2">Uncharacterized protein</fullName>
    </submittedName>
</protein>